<dbReference type="InterPro" id="IPR008988">
    <property type="entry name" value="Transcriptional_repressor_C"/>
</dbReference>
<dbReference type="InterPro" id="IPR052713">
    <property type="entry name" value="FeoA"/>
</dbReference>
<evidence type="ECO:0000259" key="2">
    <source>
        <dbReference type="SMART" id="SM00899"/>
    </source>
</evidence>
<dbReference type="Gene3D" id="2.30.30.90">
    <property type="match status" value="1"/>
</dbReference>
<proteinExistence type="predicted"/>
<dbReference type="SMART" id="SM00899">
    <property type="entry name" value="FeoA"/>
    <property type="match status" value="1"/>
</dbReference>
<accession>A0ABZ2N809</accession>
<name>A0ABZ2N809_9BACI</name>
<sequence>MNISDLKKGQKAVIDDFSTLQETMRRRLMDMGISEGTEICLKYQMPFGGPCMIESSGQCVGIRKKEAALIQVKEE</sequence>
<evidence type="ECO:0000313" key="3">
    <source>
        <dbReference type="EMBL" id="WXB93730.1"/>
    </source>
</evidence>
<dbReference type="PANTHER" id="PTHR42954">
    <property type="entry name" value="FE(2+) TRANSPORT PROTEIN A"/>
    <property type="match status" value="1"/>
</dbReference>
<gene>
    <name evidence="3" type="ORF">WDJ61_03515</name>
</gene>
<keyword evidence="4" id="KW-1185">Reference proteome</keyword>
<dbReference type="EMBL" id="CP147404">
    <property type="protein sequence ID" value="WXB93730.1"/>
    <property type="molecule type" value="Genomic_DNA"/>
</dbReference>
<dbReference type="Proteomes" id="UP001387364">
    <property type="component" value="Chromosome"/>
</dbReference>
<dbReference type="PANTHER" id="PTHR42954:SF1">
    <property type="entry name" value="FERROUS IRON TRANSPORTER FEOA DOMAIN-CONTAINING PROTEIN"/>
    <property type="match status" value="1"/>
</dbReference>
<organism evidence="3 4">
    <name type="scientific">Bacillus kandeliae</name>
    <dbReference type="NCBI Taxonomy" id="3129297"/>
    <lineage>
        <taxon>Bacteria</taxon>
        <taxon>Bacillati</taxon>
        <taxon>Bacillota</taxon>
        <taxon>Bacilli</taxon>
        <taxon>Bacillales</taxon>
        <taxon>Bacillaceae</taxon>
        <taxon>Bacillus</taxon>
    </lineage>
</organism>
<evidence type="ECO:0000256" key="1">
    <source>
        <dbReference type="ARBA" id="ARBA00023004"/>
    </source>
</evidence>
<dbReference type="RefSeq" id="WP_338753200.1">
    <property type="nucleotide sequence ID" value="NZ_CP147404.1"/>
</dbReference>
<protein>
    <submittedName>
        <fullName evidence="3">FeoA family protein</fullName>
    </submittedName>
</protein>
<dbReference type="InterPro" id="IPR038157">
    <property type="entry name" value="FeoA_core_dom"/>
</dbReference>
<dbReference type="InterPro" id="IPR007167">
    <property type="entry name" value="Fe-transptr_FeoA-like"/>
</dbReference>
<reference evidence="3 4" key="1">
    <citation type="submission" date="2024-02" db="EMBL/GenBank/DDBJ databases">
        <title>Seven novel Bacillus-like species.</title>
        <authorList>
            <person name="Liu G."/>
        </authorList>
    </citation>
    <scope>NUCLEOTIDE SEQUENCE [LARGE SCALE GENOMIC DNA]</scope>
    <source>
        <strain evidence="3 4">FJAT-52991</strain>
    </source>
</reference>
<evidence type="ECO:0000313" key="4">
    <source>
        <dbReference type="Proteomes" id="UP001387364"/>
    </source>
</evidence>
<dbReference type="SUPFAM" id="SSF50037">
    <property type="entry name" value="C-terminal domain of transcriptional repressors"/>
    <property type="match status" value="1"/>
</dbReference>
<feature type="domain" description="Ferrous iron transporter FeoA-like" evidence="2">
    <location>
        <begin position="1"/>
        <end position="74"/>
    </location>
</feature>
<dbReference type="Pfam" id="PF04023">
    <property type="entry name" value="FeoA"/>
    <property type="match status" value="1"/>
</dbReference>
<keyword evidence="1" id="KW-0408">Iron</keyword>